<evidence type="ECO:0000313" key="3">
    <source>
        <dbReference type="Proteomes" id="UP001189122"/>
    </source>
</evidence>
<reference evidence="2 3" key="1">
    <citation type="submission" date="2019-12" db="EMBL/GenBank/DDBJ databases">
        <authorList>
            <person name="Scholz U."/>
            <person name="Mascher M."/>
            <person name="Fiebig A."/>
        </authorList>
    </citation>
    <scope>NUCLEOTIDE SEQUENCE</scope>
</reference>
<accession>A0A7I8JSL3</accession>
<sequence length="54" mass="6402">MSKHTNNQFKIKSVFFSCCGNMFLRLQTEKSDVKSHRGIMSSQQIKKSPRKKYY</sequence>
<dbReference type="AlphaFoldDB" id="A0A7I8JSL3"/>
<evidence type="ECO:0000256" key="1">
    <source>
        <dbReference type="SAM" id="MobiDB-lite"/>
    </source>
</evidence>
<keyword evidence="3" id="KW-1185">Reference proteome</keyword>
<evidence type="ECO:0000313" key="2">
    <source>
        <dbReference type="EMBL" id="CAA2633464.1"/>
    </source>
</evidence>
<name>A0A7I8JSL3_SPIIN</name>
<dbReference type="EMBL" id="CACRZD030000016">
    <property type="protein sequence ID" value="CAA6672573.1"/>
    <property type="molecule type" value="Genomic_DNA"/>
</dbReference>
<dbReference type="EMBL" id="LR743603">
    <property type="protein sequence ID" value="CAA2633464.1"/>
    <property type="molecule type" value="Genomic_DNA"/>
</dbReference>
<dbReference type="Proteomes" id="UP001189122">
    <property type="component" value="Unassembled WGS sequence"/>
</dbReference>
<proteinExistence type="predicted"/>
<protein>
    <submittedName>
        <fullName evidence="2">Uncharacterized protein</fullName>
    </submittedName>
</protein>
<organism evidence="2">
    <name type="scientific">Spirodela intermedia</name>
    <name type="common">Intermediate duckweed</name>
    <dbReference type="NCBI Taxonomy" id="51605"/>
    <lineage>
        <taxon>Eukaryota</taxon>
        <taxon>Viridiplantae</taxon>
        <taxon>Streptophyta</taxon>
        <taxon>Embryophyta</taxon>
        <taxon>Tracheophyta</taxon>
        <taxon>Spermatophyta</taxon>
        <taxon>Magnoliopsida</taxon>
        <taxon>Liliopsida</taxon>
        <taxon>Araceae</taxon>
        <taxon>Lemnoideae</taxon>
        <taxon>Spirodela</taxon>
    </lineage>
</organism>
<feature type="region of interest" description="Disordered" evidence="1">
    <location>
        <begin position="30"/>
        <end position="54"/>
    </location>
</feature>
<gene>
    <name evidence="2" type="ORF">SI7747_16018984</name>
</gene>